<proteinExistence type="predicted"/>
<evidence type="ECO:0008006" key="4">
    <source>
        <dbReference type="Google" id="ProtNLM"/>
    </source>
</evidence>
<dbReference type="RefSeq" id="WP_190221842.1">
    <property type="nucleotide sequence ID" value="NZ_BNBS01000005.1"/>
</dbReference>
<keyword evidence="1" id="KW-1133">Transmembrane helix</keyword>
<evidence type="ECO:0000313" key="3">
    <source>
        <dbReference type="Proteomes" id="UP001052739"/>
    </source>
</evidence>
<feature type="transmembrane region" description="Helical" evidence="1">
    <location>
        <begin position="12"/>
        <end position="32"/>
    </location>
</feature>
<keyword evidence="3" id="KW-1185">Reference proteome</keyword>
<name>A0ABQ3PR21_9ACTN</name>
<dbReference type="EMBL" id="BNDW01000117">
    <property type="protein sequence ID" value="GHI27461.1"/>
    <property type="molecule type" value="Genomic_DNA"/>
</dbReference>
<sequence length="57" mass="5754">MRGVGERAHAAAASWVIGAVFVVVGPALALAVRETAAHVALERARHAAPPPSGEETA</sequence>
<evidence type="ECO:0000313" key="2">
    <source>
        <dbReference type="EMBL" id="GHI27461.1"/>
    </source>
</evidence>
<protein>
    <recommendedName>
        <fullName evidence="4">MFS transporter</fullName>
    </recommendedName>
</protein>
<organism evidence="2 3">
    <name type="scientific">Streptomyces hydrogenans</name>
    <dbReference type="NCBI Taxonomy" id="1873719"/>
    <lineage>
        <taxon>Bacteria</taxon>
        <taxon>Bacillati</taxon>
        <taxon>Actinomycetota</taxon>
        <taxon>Actinomycetes</taxon>
        <taxon>Kitasatosporales</taxon>
        <taxon>Streptomycetaceae</taxon>
        <taxon>Streptomyces</taxon>
    </lineage>
</organism>
<keyword evidence="1" id="KW-0472">Membrane</keyword>
<reference evidence="2" key="1">
    <citation type="submission" date="2024-05" db="EMBL/GenBank/DDBJ databases">
        <title>Whole genome shotgun sequence of Streptomyces hydrogenans NBRC 13475.</title>
        <authorList>
            <person name="Komaki H."/>
            <person name="Tamura T."/>
        </authorList>
    </citation>
    <scope>NUCLEOTIDE SEQUENCE</scope>
    <source>
        <strain evidence="2">NBRC 13475</strain>
    </source>
</reference>
<gene>
    <name evidence="2" type="ORF">Shyd_88320</name>
</gene>
<keyword evidence="1" id="KW-0812">Transmembrane</keyword>
<comment type="caution">
    <text evidence="2">The sequence shown here is derived from an EMBL/GenBank/DDBJ whole genome shotgun (WGS) entry which is preliminary data.</text>
</comment>
<evidence type="ECO:0000256" key="1">
    <source>
        <dbReference type="SAM" id="Phobius"/>
    </source>
</evidence>
<accession>A0ABQ3PR21</accession>
<dbReference type="Proteomes" id="UP001052739">
    <property type="component" value="Unassembled WGS sequence"/>
</dbReference>